<dbReference type="NCBIfam" id="TIGR01420">
    <property type="entry name" value="pilT_fam"/>
    <property type="match status" value="1"/>
</dbReference>
<dbReference type="InterPro" id="IPR001482">
    <property type="entry name" value="T2SS/T4SS_dom"/>
</dbReference>
<dbReference type="InterPro" id="IPR050921">
    <property type="entry name" value="T4SS_GSP_E_ATPase"/>
</dbReference>
<name>A0A2K9LPI4_9GAMM</name>
<reference evidence="5" key="1">
    <citation type="submission" date="2017-08" db="EMBL/GenBank/DDBJ databases">
        <title>Direct submision.</title>
        <authorList>
            <person name="Kim S.-J."/>
            <person name="Rhee S.-K."/>
        </authorList>
    </citation>
    <scope>NUCLEOTIDE SEQUENCE [LARGE SCALE GENOMIC DNA]</scope>
    <source>
        <strain evidence="5">GI5</strain>
    </source>
</reference>
<dbReference type="OrthoDB" id="9776961at2"/>
<dbReference type="PANTHER" id="PTHR30486">
    <property type="entry name" value="TWITCHING MOTILITY PROTEIN PILT"/>
    <property type="match status" value="1"/>
</dbReference>
<evidence type="ECO:0000259" key="3">
    <source>
        <dbReference type="SMART" id="SM00382"/>
    </source>
</evidence>
<organism evidence="4 5">
    <name type="scientific">Ketobacter alkanivorans</name>
    <dbReference type="NCBI Taxonomy" id="1917421"/>
    <lineage>
        <taxon>Bacteria</taxon>
        <taxon>Pseudomonadati</taxon>
        <taxon>Pseudomonadota</taxon>
        <taxon>Gammaproteobacteria</taxon>
        <taxon>Pseudomonadales</taxon>
        <taxon>Ketobacteraceae</taxon>
        <taxon>Ketobacter</taxon>
    </lineage>
</organism>
<proteinExistence type="inferred from homology"/>
<dbReference type="EMBL" id="CP022684">
    <property type="protein sequence ID" value="AUM14203.1"/>
    <property type="molecule type" value="Genomic_DNA"/>
</dbReference>
<dbReference type="Gene3D" id="3.30.450.90">
    <property type="match status" value="1"/>
</dbReference>
<evidence type="ECO:0000313" key="5">
    <source>
        <dbReference type="Proteomes" id="UP000235116"/>
    </source>
</evidence>
<dbReference type="GO" id="GO:0016887">
    <property type="term" value="F:ATP hydrolysis activity"/>
    <property type="evidence" value="ECO:0007669"/>
    <property type="project" value="InterPro"/>
</dbReference>
<evidence type="ECO:0000313" key="4">
    <source>
        <dbReference type="EMBL" id="AUM14203.1"/>
    </source>
</evidence>
<dbReference type="RefSeq" id="WP_101895577.1">
    <property type="nucleotide sequence ID" value="NZ_CP022684.1"/>
</dbReference>
<dbReference type="PANTHER" id="PTHR30486:SF12">
    <property type="entry name" value="TYPE IV PILUS ATPASE PILU"/>
    <property type="match status" value="1"/>
</dbReference>
<gene>
    <name evidence="4" type="ORF">Kalk_18025</name>
</gene>
<dbReference type="Proteomes" id="UP000235116">
    <property type="component" value="Chromosome"/>
</dbReference>
<dbReference type="CDD" id="cd01131">
    <property type="entry name" value="PilT"/>
    <property type="match status" value="1"/>
</dbReference>
<accession>A0A2K9LPI4</accession>
<comment type="similarity">
    <text evidence="1">Belongs to the GSP E family.</text>
</comment>
<dbReference type="AlphaFoldDB" id="A0A2K9LPI4"/>
<keyword evidence="5" id="KW-1185">Reference proteome</keyword>
<sequence length="430" mass="47425">MEFLDYLKYFSERDGSDLYLTTGAPPSAKFYGKLTPIAKEPLPPGRVKEIADAIMTSDQKAEFEHKPEMNLAISESGVGRFRVNIFKQRNQYSMVIRAIKTVIPNYKDLGLPEILPKLIMQKRGLVLFVGGTGSGKSTSLAALIDYRNANSAGHIITIEDPVEFVHHHKMSIVNQREVGMDTNCYDDALENTLRQAPDVILIGEIRTAEQMEQAIAFAETGHLCISTLHANNANQALDRIINFFPEERHKQLFLDLSLNIQGIVSQRLIPTVDGKRAAAIEILLGTPRVCDLIKQGKVDEIKEVMLKSEAQGMQTFDTSLYKLYKENKISMDEALKNADSKNNLRLRITLEENPTANNTPAPAKSDPSKPAEASTQKPEPNAQKQAPTPQPASQPKAASPGLSGLSLEPIDDEEEKPAPTGRASFGLPPK</sequence>
<dbReference type="InterPro" id="IPR027417">
    <property type="entry name" value="P-loop_NTPase"/>
</dbReference>
<dbReference type="SMART" id="SM00382">
    <property type="entry name" value="AAA"/>
    <property type="match status" value="1"/>
</dbReference>
<dbReference type="Gene3D" id="3.40.50.300">
    <property type="entry name" value="P-loop containing nucleotide triphosphate hydrolases"/>
    <property type="match status" value="1"/>
</dbReference>
<protein>
    <submittedName>
        <fullName evidence="4">Type IV pili twitching motility protein PilT</fullName>
    </submittedName>
</protein>
<dbReference type="InterPro" id="IPR006321">
    <property type="entry name" value="PilT/PilU"/>
</dbReference>
<evidence type="ECO:0000256" key="2">
    <source>
        <dbReference type="SAM" id="MobiDB-lite"/>
    </source>
</evidence>
<evidence type="ECO:0000256" key="1">
    <source>
        <dbReference type="ARBA" id="ARBA00006611"/>
    </source>
</evidence>
<feature type="region of interest" description="Disordered" evidence="2">
    <location>
        <begin position="351"/>
        <end position="430"/>
    </location>
</feature>
<feature type="compositionally biased region" description="Low complexity" evidence="2">
    <location>
        <begin position="360"/>
        <end position="374"/>
    </location>
</feature>
<dbReference type="InterPro" id="IPR003593">
    <property type="entry name" value="AAA+_ATPase"/>
</dbReference>
<dbReference type="GO" id="GO:0005524">
    <property type="term" value="F:ATP binding"/>
    <property type="evidence" value="ECO:0007669"/>
    <property type="project" value="InterPro"/>
</dbReference>
<dbReference type="KEGG" id="kak:Kalk_18025"/>
<feature type="domain" description="AAA+ ATPase" evidence="3">
    <location>
        <begin position="122"/>
        <end position="247"/>
    </location>
</feature>
<dbReference type="SUPFAM" id="SSF52540">
    <property type="entry name" value="P-loop containing nucleoside triphosphate hydrolases"/>
    <property type="match status" value="1"/>
</dbReference>
<feature type="compositionally biased region" description="Low complexity" evidence="2">
    <location>
        <begin position="382"/>
        <end position="400"/>
    </location>
</feature>
<dbReference type="Pfam" id="PF00437">
    <property type="entry name" value="T2SSE"/>
    <property type="match status" value="1"/>
</dbReference>